<keyword evidence="2" id="KW-1185">Reference proteome</keyword>
<proteinExistence type="predicted"/>
<reference evidence="1 2" key="1">
    <citation type="submission" date="2023-12" db="EMBL/GenBank/DDBJ databases">
        <title>Sinomonas terricola sp. nov, isolated from litchi orchard soil in Guangdong, PR China.</title>
        <authorList>
            <person name="Jiaxin W."/>
            <person name="Yang Z."/>
            <person name="Honghui Z."/>
        </authorList>
    </citation>
    <scope>NUCLEOTIDE SEQUENCE [LARGE SCALE GENOMIC DNA]</scope>
    <source>
        <strain evidence="1 2">JGH33</strain>
    </source>
</reference>
<protein>
    <submittedName>
        <fullName evidence="1">Uncharacterized protein</fullName>
    </submittedName>
</protein>
<name>A0ABU5T5S0_9MICC</name>
<comment type="caution">
    <text evidence="1">The sequence shown here is derived from an EMBL/GenBank/DDBJ whole genome shotgun (WGS) entry which is preliminary data.</text>
</comment>
<evidence type="ECO:0000313" key="2">
    <source>
        <dbReference type="Proteomes" id="UP001304769"/>
    </source>
</evidence>
<organism evidence="1 2">
    <name type="scientific">Sinomonas terricola</name>
    <dbReference type="NCBI Taxonomy" id="3110330"/>
    <lineage>
        <taxon>Bacteria</taxon>
        <taxon>Bacillati</taxon>
        <taxon>Actinomycetota</taxon>
        <taxon>Actinomycetes</taxon>
        <taxon>Micrococcales</taxon>
        <taxon>Micrococcaceae</taxon>
        <taxon>Sinomonas</taxon>
    </lineage>
</organism>
<dbReference type="EMBL" id="JAYGGQ010000004">
    <property type="protein sequence ID" value="MEA5454491.1"/>
    <property type="molecule type" value="Genomic_DNA"/>
</dbReference>
<sequence>MILDVNTLDLRRALQACLPHVADPEAYPALAVLHFVATDENLLVTGANTISLGHAVVSMWDHRDLTGDPDTDCFDLSPATAKELLTVFKSGGTSASEEGVGECLRITVTEDKVSVLDVSGLFPGKAFTVPRETRDEYRVGFARMLLECLTADSVVPARLAVAGAVVRWFTTAAQAYRAPLMLEPTADERRILISCGDSFLGILMPIRSGDETEIAQDAVIARHGWMHRLVPLRDHGAGKTRQEAH</sequence>
<evidence type="ECO:0000313" key="1">
    <source>
        <dbReference type="EMBL" id="MEA5454491.1"/>
    </source>
</evidence>
<accession>A0ABU5T5S0</accession>
<dbReference type="RefSeq" id="WP_323278337.1">
    <property type="nucleotide sequence ID" value="NZ_JAYGGQ010000004.1"/>
</dbReference>
<dbReference type="Proteomes" id="UP001304769">
    <property type="component" value="Unassembled WGS sequence"/>
</dbReference>
<gene>
    <name evidence="1" type="ORF">SPF06_07135</name>
</gene>